<dbReference type="AlphaFoldDB" id="A0AA39W9J7"/>
<keyword evidence="3" id="KW-1185">Reference proteome</keyword>
<dbReference type="Proteomes" id="UP001175000">
    <property type="component" value="Unassembled WGS sequence"/>
</dbReference>
<evidence type="ECO:0000256" key="1">
    <source>
        <dbReference type="SAM" id="Phobius"/>
    </source>
</evidence>
<feature type="transmembrane region" description="Helical" evidence="1">
    <location>
        <begin position="536"/>
        <end position="557"/>
    </location>
</feature>
<name>A0AA39W9J7_9PEZI</name>
<protein>
    <submittedName>
        <fullName evidence="2">Uncharacterized protein</fullName>
    </submittedName>
</protein>
<keyword evidence="1" id="KW-0812">Transmembrane</keyword>
<evidence type="ECO:0000313" key="2">
    <source>
        <dbReference type="EMBL" id="KAK0609402.1"/>
    </source>
</evidence>
<proteinExistence type="predicted"/>
<dbReference type="EMBL" id="JAULSU010000008">
    <property type="protein sequence ID" value="KAK0609402.1"/>
    <property type="molecule type" value="Genomic_DNA"/>
</dbReference>
<accession>A0AA39W9J7</accession>
<gene>
    <name evidence="2" type="ORF">B0T14DRAFT_572098</name>
</gene>
<keyword evidence="1" id="KW-1133">Transmembrane helix</keyword>
<feature type="transmembrane region" description="Helical" evidence="1">
    <location>
        <begin position="569"/>
        <end position="594"/>
    </location>
</feature>
<sequence>MGQARIELGHGGYMGHGGSVDEWSSLFWEQKVQLHQQEDVPFWYVDTSLDTTISPTSASIVGPPSSEEILDALMNRRRPEHEPYFYQEVVRQFCSDADMTILANGNHACVTRPFAWLDDRNGDARPDERRGNFRVWKGALSAHQLYCELRKKRFRGGPLRQTRGYVAPEPDPSEPNAERRLLYIADPDSWAVLAVVATASKNQAAYLREFLFRHLTMKAFFQIHMPSGVGFPTYALEFHLPFYALKRYTKPIKDKRRRANGQPLRRSWYQTFLTLDANDVRRGWCPPGRQDLKICIHEGEISVMVTGFDERARYALACADTYYHGENSSEAAAEIARRVEASINGTYRTLLDPIALSELNADIPFWSPREYFLRILELRVKQVLSKWQDIVECILQRTEPYFHPPSSIYPTDTMASDDPERHASFRRIQRSINQTITFMDNVIAMITKTIDAWKTFRGADAKHLADLTALPGRPGWPSMLLQKIDSHMTNLGAMCRDIEAQRQRLRTLGQQGFTDLQQDTVNIAVNSQQTGERMMLLTIVTVVILGPLAIIIEVFAMEDSILPFPKTPLALVIAVICFTAFIIAIATAVSRYSWHRRLLRKLKGVQGATGMPFIPLGRRTQDCDIEMGSLSRGASMDSAGRWQD</sequence>
<organism evidence="2 3">
    <name type="scientific">Immersiella caudata</name>
    <dbReference type="NCBI Taxonomy" id="314043"/>
    <lineage>
        <taxon>Eukaryota</taxon>
        <taxon>Fungi</taxon>
        <taxon>Dikarya</taxon>
        <taxon>Ascomycota</taxon>
        <taxon>Pezizomycotina</taxon>
        <taxon>Sordariomycetes</taxon>
        <taxon>Sordariomycetidae</taxon>
        <taxon>Sordariales</taxon>
        <taxon>Lasiosphaeriaceae</taxon>
        <taxon>Immersiella</taxon>
    </lineage>
</organism>
<comment type="caution">
    <text evidence="2">The sequence shown here is derived from an EMBL/GenBank/DDBJ whole genome shotgun (WGS) entry which is preliminary data.</text>
</comment>
<evidence type="ECO:0000313" key="3">
    <source>
        <dbReference type="Proteomes" id="UP001175000"/>
    </source>
</evidence>
<reference evidence="2" key="1">
    <citation type="submission" date="2023-06" db="EMBL/GenBank/DDBJ databases">
        <title>Genome-scale phylogeny and comparative genomics of the fungal order Sordariales.</title>
        <authorList>
            <consortium name="Lawrence Berkeley National Laboratory"/>
            <person name="Hensen N."/>
            <person name="Bonometti L."/>
            <person name="Westerberg I."/>
            <person name="Brannstrom I.O."/>
            <person name="Guillou S."/>
            <person name="Cros-Aarteil S."/>
            <person name="Calhoun S."/>
            <person name="Haridas S."/>
            <person name="Kuo A."/>
            <person name="Mondo S."/>
            <person name="Pangilinan J."/>
            <person name="Riley R."/>
            <person name="Labutti K."/>
            <person name="Andreopoulos B."/>
            <person name="Lipzen A."/>
            <person name="Chen C."/>
            <person name="Yanf M."/>
            <person name="Daum C."/>
            <person name="Ng V."/>
            <person name="Clum A."/>
            <person name="Steindorff A."/>
            <person name="Ohm R."/>
            <person name="Martin F."/>
            <person name="Silar P."/>
            <person name="Natvig D."/>
            <person name="Lalanne C."/>
            <person name="Gautier V."/>
            <person name="Ament-Velasquez S.L."/>
            <person name="Kruys A."/>
            <person name="Hutchinson M.I."/>
            <person name="Powell A.J."/>
            <person name="Barry K."/>
            <person name="Miller A.N."/>
            <person name="Grigoriev I.V."/>
            <person name="Debuchy R."/>
            <person name="Gladieux P."/>
            <person name="Thoren M.H."/>
            <person name="Johannesson H."/>
        </authorList>
    </citation>
    <scope>NUCLEOTIDE SEQUENCE</scope>
    <source>
        <strain evidence="2">CBS 606.72</strain>
    </source>
</reference>
<keyword evidence="1" id="KW-0472">Membrane</keyword>